<accession>A0AAN7ZAM8</accession>
<reference evidence="1 2" key="1">
    <citation type="submission" date="2023-10" db="EMBL/GenBank/DDBJ databases">
        <title>Draft genome sequence of Xylaria bambusicola isolate GMP-LS, the root and basal stem rot pathogen of sugarcane in Indonesia.</title>
        <authorList>
            <person name="Selvaraj P."/>
            <person name="Muralishankar V."/>
            <person name="Muruganantham S."/>
            <person name="Sp S."/>
            <person name="Haryani S."/>
            <person name="Lau K.J.X."/>
            <person name="Naqvi N.I."/>
        </authorList>
    </citation>
    <scope>NUCLEOTIDE SEQUENCE [LARGE SCALE GENOMIC DNA]</scope>
    <source>
        <strain evidence="1">GMP-LS</strain>
    </source>
</reference>
<sequence>MGTFGGGVELPRGARSLMCRTEKSQSPAIWKTIPPNTATVLASVVLPSMFSIAGIPSANVADRPAKARASAAWRPQA</sequence>
<organism evidence="1 2">
    <name type="scientific">Xylaria bambusicola</name>
    <dbReference type="NCBI Taxonomy" id="326684"/>
    <lineage>
        <taxon>Eukaryota</taxon>
        <taxon>Fungi</taxon>
        <taxon>Dikarya</taxon>
        <taxon>Ascomycota</taxon>
        <taxon>Pezizomycotina</taxon>
        <taxon>Sordariomycetes</taxon>
        <taxon>Xylariomycetidae</taxon>
        <taxon>Xylariales</taxon>
        <taxon>Xylariaceae</taxon>
        <taxon>Xylaria</taxon>
    </lineage>
</organism>
<protein>
    <submittedName>
        <fullName evidence="1">Uncharacterized protein</fullName>
    </submittedName>
</protein>
<keyword evidence="2" id="KW-1185">Reference proteome</keyword>
<gene>
    <name evidence="1" type="ORF">RRF57_012364</name>
</gene>
<comment type="caution">
    <text evidence="1">The sequence shown here is derived from an EMBL/GenBank/DDBJ whole genome shotgun (WGS) entry which is preliminary data.</text>
</comment>
<dbReference type="Proteomes" id="UP001305414">
    <property type="component" value="Unassembled WGS sequence"/>
</dbReference>
<evidence type="ECO:0000313" key="1">
    <source>
        <dbReference type="EMBL" id="KAK5636652.1"/>
    </source>
</evidence>
<evidence type="ECO:0000313" key="2">
    <source>
        <dbReference type="Proteomes" id="UP001305414"/>
    </source>
</evidence>
<proteinExistence type="predicted"/>
<name>A0AAN7ZAM8_9PEZI</name>
<dbReference type="EMBL" id="JAWHQM010000074">
    <property type="protein sequence ID" value="KAK5636652.1"/>
    <property type="molecule type" value="Genomic_DNA"/>
</dbReference>
<dbReference type="AlphaFoldDB" id="A0AAN7ZAM8"/>